<sequence length="308" mass="31983">MAPTTIHVKATSGSKITVSVELSTTVGELKTTLEAADKADTPSAQQRLIYKGHVLKDEKTLESYGVGEDHVIHLVKGPAPGGAAPAPAQTATQPPPNTSPLPNPWAPTAGSGAGSASAPPPAGLPGLGGMPMGMGGMGNMTPDQMMSQMESILSNPAMANMMQSMMSNPAVMQQMIDSDPRMRAMLDAAPGMREQLTNPEFLRQMTNPDNLRAMMQMQRAMTQLQGNGVMPGMGMPGAGGGGAGAANPFAALMGGAQNPVADARPPEEAYASQLQQLKDMGFFDEAQNIRALQATFGNVSAAIERLLQ</sequence>
<dbReference type="GO" id="GO:0005829">
    <property type="term" value="C:cytosol"/>
    <property type="evidence" value="ECO:0007669"/>
    <property type="project" value="TreeGrafter"/>
</dbReference>
<evidence type="ECO:0000259" key="3">
    <source>
        <dbReference type="PROSITE" id="PS50053"/>
    </source>
</evidence>
<dbReference type="Pfam" id="PF23195">
    <property type="entry name" value="UBQLN1"/>
    <property type="match status" value="1"/>
</dbReference>
<dbReference type="Gene3D" id="3.10.20.90">
    <property type="entry name" value="Phosphatidylinositol 3-kinase Catalytic Subunit, Chain A, domain 1"/>
    <property type="match status" value="1"/>
</dbReference>
<name>C1E2S0_MICCC</name>
<dbReference type="STRING" id="296587.C1E2S0"/>
<feature type="compositionally biased region" description="Pro residues" evidence="1">
    <location>
        <begin position="93"/>
        <end position="105"/>
    </location>
</feature>
<evidence type="ECO:0000256" key="1">
    <source>
        <dbReference type="SAM" id="MobiDB-lite"/>
    </source>
</evidence>
<dbReference type="InterPro" id="IPR009060">
    <property type="entry name" value="UBA-like_sf"/>
</dbReference>
<dbReference type="CDD" id="cd14399">
    <property type="entry name" value="UBA_PLICs"/>
    <property type="match status" value="1"/>
</dbReference>
<feature type="region of interest" description="Disordered" evidence="1">
    <location>
        <begin position="75"/>
        <end position="124"/>
    </location>
</feature>
<dbReference type="SMART" id="SM00727">
    <property type="entry name" value="STI1"/>
    <property type="match status" value="2"/>
</dbReference>
<dbReference type="GeneID" id="8242323"/>
<dbReference type="SMART" id="SM00165">
    <property type="entry name" value="UBA"/>
    <property type="match status" value="1"/>
</dbReference>
<feature type="compositionally biased region" description="Low complexity" evidence="1">
    <location>
        <begin position="106"/>
        <end position="117"/>
    </location>
</feature>
<feature type="domain" description="Ubiquitin-like" evidence="3">
    <location>
        <begin position="4"/>
        <end position="81"/>
    </location>
</feature>
<feature type="domain" description="UBA" evidence="2">
    <location>
        <begin position="265"/>
        <end position="308"/>
    </location>
</feature>
<evidence type="ECO:0008006" key="6">
    <source>
        <dbReference type="Google" id="ProtNLM"/>
    </source>
</evidence>
<organism evidence="4 5">
    <name type="scientific">Micromonas commoda (strain RCC299 / NOUM17 / CCMP2709)</name>
    <name type="common">Picoplanktonic green alga</name>
    <dbReference type="NCBI Taxonomy" id="296587"/>
    <lineage>
        <taxon>Eukaryota</taxon>
        <taxon>Viridiplantae</taxon>
        <taxon>Chlorophyta</taxon>
        <taxon>Mamiellophyceae</taxon>
        <taxon>Mamiellales</taxon>
        <taxon>Mamiellaceae</taxon>
        <taxon>Micromonas</taxon>
    </lineage>
</organism>
<dbReference type="AlphaFoldDB" id="C1E2S0"/>
<dbReference type="SMART" id="SM00213">
    <property type="entry name" value="UBQ"/>
    <property type="match status" value="1"/>
</dbReference>
<accession>C1E2S0</accession>
<dbReference type="GO" id="GO:0031593">
    <property type="term" value="F:polyubiquitin modification-dependent protein binding"/>
    <property type="evidence" value="ECO:0007669"/>
    <property type="project" value="TreeGrafter"/>
</dbReference>
<dbReference type="OMA" id="KCAEHVD"/>
<dbReference type="SUPFAM" id="SSF54236">
    <property type="entry name" value="Ubiquitin-like"/>
    <property type="match status" value="1"/>
</dbReference>
<dbReference type="eggNOG" id="KOG0010">
    <property type="taxonomic scope" value="Eukaryota"/>
</dbReference>
<evidence type="ECO:0000313" key="4">
    <source>
        <dbReference type="EMBL" id="ACO62392.1"/>
    </source>
</evidence>
<dbReference type="PANTHER" id="PTHR10677">
    <property type="entry name" value="UBIQUILIN"/>
    <property type="match status" value="1"/>
</dbReference>
<dbReference type="PANTHER" id="PTHR10677:SF3">
    <property type="entry name" value="FI07626P-RELATED"/>
    <property type="match status" value="1"/>
</dbReference>
<evidence type="ECO:0000313" key="5">
    <source>
        <dbReference type="Proteomes" id="UP000002009"/>
    </source>
</evidence>
<dbReference type="FunFam" id="1.10.8.10:FF:000079">
    <property type="entry name" value="Ubiquitin family protein"/>
    <property type="match status" value="1"/>
</dbReference>
<dbReference type="InterPro" id="IPR006636">
    <property type="entry name" value="STI1_HS-bd"/>
</dbReference>
<dbReference type="OrthoDB" id="267397at2759"/>
<dbReference type="SUPFAM" id="SSF46934">
    <property type="entry name" value="UBA-like"/>
    <property type="match status" value="1"/>
</dbReference>
<dbReference type="InterPro" id="IPR015940">
    <property type="entry name" value="UBA"/>
</dbReference>
<proteinExistence type="predicted"/>
<keyword evidence="5" id="KW-1185">Reference proteome</keyword>
<reference evidence="4 5" key="1">
    <citation type="journal article" date="2009" name="Science">
        <title>Green evolution and dynamic adaptations revealed by genomes of the marine picoeukaryotes Micromonas.</title>
        <authorList>
            <person name="Worden A.Z."/>
            <person name="Lee J.H."/>
            <person name="Mock T."/>
            <person name="Rouze P."/>
            <person name="Simmons M.P."/>
            <person name="Aerts A.L."/>
            <person name="Allen A.E."/>
            <person name="Cuvelier M.L."/>
            <person name="Derelle E."/>
            <person name="Everett M.V."/>
            <person name="Foulon E."/>
            <person name="Grimwood J."/>
            <person name="Gundlach H."/>
            <person name="Henrissat B."/>
            <person name="Napoli C."/>
            <person name="McDonald S.M."/>
            <person name="Parker M.S."/>
            <person name="Rombauts S."/>
            <person name="Salamov A."/>
            <person name="Von Dassow P."/>
            <person name="Badger J.H."/>
            <person name="Coutinho P.M."/>
            <person name="Demir E."/>
            <person name="Dubchak I."/>
            <person name="Gentemann C."/>
            <person name="Eikrem W."/>
            <person name="Gready J.E."/>
            <person name="John U."/>
            <person name="Lanier W."/>
            <person name="Lindquist E.A."/>
            <person name="Lucas S."/>
            <person name="Mayer K.F."/>
            <person name="Moreau H."/>
            <person name="Not F."/>
            <person name="Otillar R."/>
            <person name="Panaud O."/>
            <person name="Pangilinan J."/>
            <person name="Paulsen I."/>
            <person name="Piegu B."/>
            <person name="Poliakov A."/>
            <person name="Robbens S."/>
            <person name="Schmutz J."/>
            <person name="Toulza E."/>
            <person name="Wyss T."/>
            <person name="Zelensky A."/>
            <person name="Zhou K."/>
            <person name="Armbrust E.V."/>
            <person name="Bhattacharya D."/>
            <person name="Goodenough U.W."/>
            <person name="Van de Peer Y."/>
            <person name="Grigoriev I.V."/>
        </authorList>
    </citation>
    <scope>NUCLEOTIDE SEQUENCE [LARGE SCALE GENOMIC DNA]</scope>
    <source>
        <strain evidence="5">RCC299 / NOUM17</strain>
    </source>
</reference>
<feature type="compositionally biased region" description="Low complexity" evidence="1">
    <location>
        <begin position="77"/>
        <end position="92"/>
    </location>
</feature>
<dbReference type="PROSITE" id="PS50030">
    <property type="entry name" value="UBA"/>
    <property type="match status" value="1"/>
</dbReference>
<dbReference type="InterPro" id="IPR000626">
    <property type="entry name" value="Ubiquitin-like_dom"/>
</dbReference>
<dbReference type="InterPro" id="IPR029071">
    <property type="entry name" value="Ubiquitin-like_domsf"/>
</dbReference>
<dbReference type="Proteomes" id="UP000002009">
    <property type="component" value="Chromosome 3"/>
</dbReference>
<dbReference type="Pfam" id="PF00627">
    <property type="entry name" value="UBA"/>
    <property type="match status" value="1"/>
</dbReference>
<dbReference type="GO" id="GO:0006511">
    <property type="term" value="P:ubiquitin-dependent protein catabolic process"/>
    <property type="evidence" value="ECO:0007669"/>
    <property type="project" value="TreeGrafter"/>
</dbReference>
<dbReference type="EMBL" id="CP001324">
    <property type="protein sequence ID" value="ACO62392.1"/>
    <property type="molecule type" value="Genomic_DNA"/>
</dbReference>
<dbReference type="InParanoid" id="C1E2S0"/>
<protein>
    <recommendedName>
        <fullName evidence="6">Ubiquitin family protein</fullName>
    </recommendedName>
</protein>
<dbReference type="Gene3D" id="1.10.8.10">
    <property type="entry name" value="DNA helicase RuvA subunit, C-terminal domain"/>
    <property type="match status" value="1"/>
</dbReference>
<dbReference type="InterPro" id="IPR015496">
    <property type="entry name" value="Ubiquilin"/>
</dbReference>
<dbReference type="Pfam" id="PF00240">
    <property type="entry name" value="ubiquitin"/>
    <property type="match status" value="1"/>
</dbReference>
<dbReference type="KEGG" id="mis:MICPUN_93815"/>
<evidence type="ECO:0000259" key="2">
    <source>
        <dbReference type="PROSITE" id="PS50030"/>
    </source>
</evidence>
<dbReference type="CDD" id="cd16106">
    <property type="entry name" value="Ubl_Dsk2p_like"/>
    <property type="match status" value="1"/>
</dbReference>
<dbReference type="PROSITE" id="PS50053">
    <property type="entry name" value="UBIQUITIN_2"/>
    <property type="match status" value="1"/>
</dbReference>
<dbReference type="RefSeq" id="XP_002501134.1">
    <property type="nucleotide sequence ID" value="XM_002501088.1"/>
</dbReference>
<gene>
    <name evidence="4" type="ORF">MICPUN_93815</name>
</gene>